<evidence type="ECO:0000313" key="2">
    <source>
        <dbReference type="EMBL" id="EMF09535.1"/>
    </source>
</evidence>
<dbReference type="AlphaFoldDB" id="N1QDK7"/>
<dbReference type="CDD" id="cd22997">
    <property type="entry name" value="GT_LH"/>
    <property type="match status" value="1"/>
</dbReference>
<dbReference type="GeneID" id="27907122"/>
<organism evidence="2 3">
    <name type="scientific">Sphaerulina musiva (strain SO2202)</name>
    <name type="common">Poplar stem canker fungus</name>
    <name type="synonym">Septoria musiva</name>
    <dbReference type="NCBI Taxonomy" id="692275"/>
    <lineage>
        <taxon>Eukaryota</taxon>
        <taxon>Fungi</taxon>
        <taxon>Dikarya</taxon>
        <taxon>Ascomycota</taxon>
        <taxon>Pezizomycotina</taxon>
        <taxon>Dothideomycetes</taxon>
        <taxon>Dothideomycetidae</taxon>
        <taxon>Mycosphaerellales</taxon>
        <taxon>Mycosphaerellaceae</taxon>
        <taxon>Sphaerulina</taxon>
    </lineage>
</organism>
<evidence type="ECO:0000313" key="3">
    <source>
        <dbReference type="Proteomes" id="UP000016931"/>
    </source>
</evidence>
<accession>N1QDK7</accession>
<dbReference type="PANTHER" id="PTHR36587:SF2">
    <property type="entry name" value="EXPRESSION SITE-ASSOCIATED GENE 3 (ESAG3)-LIKE PROTEIN"/>
    <property type="match status" value="1"/>
</dbReference>
<dbReference type="HOGENOM" id="CLU_603512_0_0_1"/>
<feature type="region of interest" description="Disordered" evidence="1">
    <location>
        <begin position="425"/>
        <end position="448"/>
    </location>
</feature>
<feature type="region of interest" description="Disordered" evidence="1">
    <location>
        <begin position="348"/>
        <end position="369"/>
    </location>
</feature>
<dbReference type="OrthoDB" id="422736at2759"/>
<name>N1QDK7_SPHMS</name>
<feature type="compositionally biased region" description="Low complexity" evidence="1">
    <location>
        <begin position="429"/>
        <end position="438"/>
    </location>
</feature>
<dbReference type="PANTHER" id="PTHR36587">
    <property type="entry name" value="EXPRESSION SITE-ASSOCIATED GENE 3 (ESAG3)-LIKE PROTEIN"/>
    <property type="match status" value="1"/>
</dbReference>
<keyword evidence="3" id="KW-1185">Reference proteome</keyword>
<gene>
    <name evidence="2" type="ORF">SEPMUDRAFT_72329</name>
</gene>
<sequence length="544" mass="61805">MNLPACSRWLREALNQLLLRPLWPQQDEDTIGLLSEKVLPPASFCRGFVPKQINRLRGAVIALAGISLLFLGASGSARRYRYQNSFHWAENLARISWTGQSQDHYLHVVIAAEPSYVELCKTMLSGFVLSYPSPWVAVPKSTRDEHGRESSAVVRKLESILEFLEHENGSRDNDTAIILGNSYTWFQVRPEVLLKRYMDIQRRHELMLLDDFGPKTVAAHRIKPKVLFASHWTFPSSNNTAENCLPIQSTDGSPRYLSHDLVIGLIKDLTPLYQYALDQAIKLNDSIASFDEHTIFSDMFRAQQLHRQSLAKLGEEVHDAAELDTLLDEHDFDFGITLDMDSDLRYHLSSSSTSSNNNNPHPSNWTRYDLRTDRHSPAFPKDIALSAPPYWTITGTLPSKTWEQVSLLSVFSNHPQIPALIQHDEFSSNDNNDNNDNNPYQNATAAATPPIAHSSQKWSQYPNLWFHPYGRALLDSEALTGIVPIARLVDPRTGIRQRFWVQGIGKASVKTAEVERYEWDDVCGDWDVAEEVFRDGKGPWMDPR</sequence>
<dbReference type="RefSeq" id="XP_016757656.1">
    <property type="nucleotide sequence ID" value="XM_016909985.1"/>
</dbReference>
<dbReference type="EMBL" id="KB456269">
    <property type="protein sequence ID" value="EMF09535.1"/>
    <property type="molecule type" value="Genomic_DNA"/>
</dbReference>
<dbReference type="Proteomes" id="UP000016931">
    <property type="component" value="Unassembled WGS sequence"/>
</dbReference>
<protein>
    <submittedName>
        <fullName evidence="2">Uncharacterized protein</fullName>
    </submittedName>
</protein>
<reference evidence="2 3" key="1">
    <citation type="journal article" date="2012" name="PLoS Pathog.">
        <title>Diverse lifestyles and strategies of plant pathogenesis encoded in the genomes of eighteen Dothideomycetes fungi.</title>
        <authorList>
            <person name="Ohm R.A."/>
            <person name="Feau N."/>
            <person name="Henrissat B."/>
            <person name="Schoch C.L."/>
            <person name="Horwitz B.A."/>
            <person name="Barry K.W."/>
            <person name="Condon B.J."/>
            <person name="Copeland A.C."/>
            <person name="Dhillon B."/>
            <person name="Glaser F."/>
            <person name="Hesse C.N."/>
            <person name="Kosti I."/>
            <person name="LaButti K."/>
            <person name="Lindquist E.A."/>
            <person name="Lucas S."/>
            <person name="Salamov A.A."/>
            <person name="Bradshaw R.E."/>
            <person name="Ciuffetti L."/>
            <person name="Hamelin R.C."/>
            <person name="Kema G.H.J."/>
            <person name="Lawrence C."/>
            <person name="Scott J.A."/>
            <person name="Spatafora J.W."/>
            <person name="Turgeon B.G."/>
            <person name="de Wit P.J.G.M."/>
            <person name="Zhong S."/>
            <person name="Goodwin S.B."/>
            <person name="Grigoriev I.V."/>
        </authorList>
    </citation>
    <scope>NUCLEOTIDE SEQUENCE [LARGE SCALE GENOMIC DNA]</scope>
    <source>
        <strain evidence="2 3">SO2202</strain>
    </source>
</reference>
<proteinExistence type="predicted"/>
<dbReference type="eggNOG" id="ENOG502RV54">
    <property type="taxonomic scope" value="Eukaryota"/>
</dbReference>
<dbReference type="OMA" id="WFHPYGR"/>
<evidence type="ECO:0000256" key="1">
    <source>
        <dbReference type="SAM" id="MobiDB-lite"/>
    </source>
</evidence>
<feature type="compositionally biased region" description="Low complexity" evidence="1">
    <location>
        <begin position="349"/>
        <end position="364"/>
    </location>
</feature>